<sequence length="98" mass="11139">MTEPAVLNPERFQYAVARQDLETMEDEAHSARLTGVLDDLSPDQVRALTGQPERAEESSRTWLWHLGMVNDYIGPGDAGDFRVQFDPSWQHVIRVSVE</sequence>
<dbReference type="RefSeq" id="WP_270028987.1">
    <property type="nucleotide sequence ID" value="NZ_JAPDDP010000078.1"/>
</dbReference>
<dbReference type="AlphaFoldDB" id="A0A9X3SIU3"/>
<name>A0A9X3SIU3_9ACTN</name>
<evidence type="ECO:0000313" key="1">
    <source>
        <dbReference type="EMBL" id="MDA0184532.1"/>
    </source>
</evidence>
<accession>A0A9X3SIU3</accession>
<reference evidence="1" key="1">
    <citation type="submission" date="2022-10" db="EMBL/GenBank/DDBJ databases">
        <title>The WGS of Solirubrobacter phytolaccae KCTC 29190.</title>
        <authorList>
            <person name="Jiang Z."/>
        </authorList>
    </citation>
    <scope>NUCLEOTIDE SEQUENCE</scope>
    <source>
        <strain evidence="1">KCTC 29190</strain>
    </source>
</reference>
<gene>
    <name evidence="1" type="ORF">OJ997_29790</name>
</gene>
<evidence type="ECO:0000313" key="2">
    <source>
        <dbReference type="Proteomes" id="UP001147653"/>
    </source>
</evidence>
<keyword evidence="2" id="KW-1185">Reference proteome</keyword>
<protein>
    <submittedName>
        <fullName evidence="1">Uncharacterized protein</fullName>
    </submittedName>
</protein>
<organism evidence="1 2">
    <name type="scientific">Solirubrobacter phytolaccae</name>
    <dbReference type="NCBI Taxonomy" id="1404360"/>
    <lineage>
        <taxon>Bacteria</taxon>
        <taxon>Bacillati</taxon>
        <taxon>Actinomycetota</taxon>
        <taxon>Thermoleophilia</taxon>
        <taxon>Solirubrobacterales</taxon>
        <taxon>Solirubrobacteraceae</taxon>
        <taxon>Solirubrobacter</taxon>
    </lineage>
</organism>
<proteinExistence type="predicted"/>
<comment type="caution">
    <text evidence="1">The sequence shown here is derived from an EMBL/GenBank/DDBJ whole genome shotgun (WGS) entry which is preliminary data.</text>
</comment>
<dbReference type="Proteomes" id="UP001147653">
    <property type="component" value="Unassembled WGS sequence"/>
</dbReference>
<dbReference type="EMBL" id="JAPDDP010000078">
    <property type="protein sequence ID" value="MDA0184532.1"/>
    <property type="molecule type" value="Genomic_DNA"/>
</dbReference>